<gene>
    <name evidence="3" type="ORF">ETSY1_01000</name>
</gene>
<dbReference type="EMBL" id="AZHW01000070">
    <property type="protein sequence ID" value="ETX03174.1"/>
    <property type="molecule type" value="Genomic_DNA"/>
</dbReference>
<dbReference type="PANTHER" id="PTHR23150">
    <property type="entry name" value="SULFATASE MODIFYING FACTOR 1, 2"/>
    <property type="match status" value="1"/>
</dbReference>
<feature type="transmembrane region" description="Helical" evidence="1">
    <location>
        <begin position="198"/>
        <end position="217"/>
    </location>
</feature>
<feature type="transmembrane region" description="Helical" evidence="1">
    <location>
        <begin position="129"/>
        <end position="149"/>
    </location>
</feature>
<organism evidence="3 4">
    <name type="scientific">Entotheonella factor</name>
    <dbReference type="NCBI Taxonomy" id="1429438"/>
    <lineage>
        <taxon>Bacteria</taxon>
        <taxon>Pseudomonadati</taxon>
        <taxon>Nitrospinota/Tectimicrobiota group</taxon>
        <taxon>Candidatus Tectimicrobiota</taxon>
        <taxon>Candidatus Entotheonellia</taxon>
        <taxon>Candidatus Entotheonellales</taxon>
        <taxon>Candidatus Entotheonellaceae</taxon>
        <taxon>Candidatus Entotheonella</taxon>
    </lineage>
</organism>
<dbReference type="PANTHER" id="PTHR23150:SF19">
    <property type="entry name" value="FORMYLGLYCINE-GENERATING ENZYME"/>
    <property type="match status" value="1"/>
</dbReference>
<comment type="caution">
    <text evidence="3">The sequence shown here is derived from an EMBL/GenBank/DDBJ whole genome shotgun (WGS) entry which is preliminary data.</text>
</comment>
<proteinExistence type="predicted"/>
<feature type="transmembrane region" description="Helical" evidence="1">
    <location>
        <begin position="665"/>
        <end position="683"/>
    </location>
</feature>
<name>W4LYJ4_ENTF1</name>
<dbReference type="InterPro" id="IPR042095">
    <property type="entry name" value="SUMF_sf"/>
</dbReference>
<dbReference type="GO" id="GO:0120147">
    <property type="term" value="F:formylglycine-generating oxidase activity"/>
    <property type="evidence" value="ECO:0007669"/>
    <property type="project" value="TreeGrafter"/>
</dbReference>
<sequence length="924" mass="102610">MPPPFPLAPFLAALDTDGIAVTLHDYDRISLALRAEGGWTVIRLRRVLMALLVCDDEQEAVFLRRFDAFFDAQLDADAVFPQLDVERALADLRRLAQEPVADREVTRPPRRVVRALEAAVPPHAKRFRVVLALVLAVGLGCAVGGYWWWTRPVEPEPPPVVADDSLGTQAKTVAPDPSWPKTLVDTLPVVPPDDYKRMLLTAAGLLLLTLAYGFYLWRSRQLPRDKAPEWQPDLPRHFRLGAVGGAMAPRLDAMALDQLADALGYFQSEQPSDRLDVAASIEATGRNGGLPRLVFRPRHVIRTVLVLEDIGVETRAWNAIARELAEGLRRRGVPVIYGTFTGVPQQFRTPDGTAVHLDDLDDNRQGYLLLVFSDGKGVQPRRDALALEALARWPMVAWMELRDRLFWDENAALPTRYGIPLYAATPEGLAQAMGRFVSERGQSRGAATEGQAGRGLPVYAGVHLDVYLEEMLSDALSWAQACAMVQPLSFGMADALRRAFCGALPPQRIDRLIAMPGTARTEAGLSFATPVLSVLRQGFAERWEAEWQEEVLRFVLERIEEVEPPEPTSWAHLTWEWMRERVRLEVEPDAALERLSGLAQTRLGGTIRAALDACVLPGRAEPGGDTVPLRLAPRTRDGLQRLARLAVRSGVPLLEAYPVAWWHRVALGLLVVACLGCAAWGGVRYRAAMVVTPPEITFVLIPAGTFLMGTPADQVDAVVNRYELKREWVEDETPQHEVEISQPFYLGEMEVTQAQWQAVMGSNPSWFKGHERPVEQVSWEEVQEFIRRLNTREGREIYRLPTEAEWEYAARAGTTGDFSFGSDPSELKDYAWYGENSGGETHPVRQKKPNDWGLYDMSGNVWEWVQDWYGDYLADTVVDPQGPNNGANRVVRGGGWRRVAGGCRVAIRGIAPPAIAAAISASAS</sequence>
<keyword evidence="4" id="KW-1185">Reference proteome</keyword>
<dbReference type="Gene3D" id="3.90.1580.10">
    <property type="entry name" value="paralog of FGE (formylglycine-generating enzyme)"/>
    <property type="match status" value="1"/>
</dbReference>
<dbReference type="Pfam" id="PF03781">
    <property type="entry name" value="FGE-sulfatase"/>
    <property type="match status" value="1"/>
</dbReference>
<dbReference type="Proteomes" id="UP000019141">
    <property type="component" value="Unassembled WGS sequence"/>
</dbReference>
<evidence type="ECO:0000256" key="1">
    <source>
        <dbReference type="SAM" id="Phobius"/>
    </source>
</evidence>
<dbReference type="PATRIC" id="fig|1429438.4.peg.388"/>
<protein>
    <recommendedName>
        <fullName evidence="2">Sulfatase-modifying factor enzyme-like domain-containing protein</fullName>
    </recommendedName>
</protein>
<dbReference type="InterPro" id="IPR005532">
    <property type="entry name" value="SUMF_dom"/>
</dbReference>
<dbReference type="InterPro" id="IPR051043">
    <property type="entry name" value="Sulfatase_Mod_Factor_Kinase"/>
</dbReference>
<accession>W4LYJ4</accession>
<dbReference type="HOGENOM" id="CLU_315859_0_0_7"/>
<feature type="domain" description="Sulfatase-modifying factor enzyme-like" evidence="2">
    <location>
        <begin position="697"/>
        <end position="910"/>
    </location>
</feature>
<dbReference type="InterPro" id="IPR016187">
    <property type="entry name" value="CTDL_fold"/>
</dbReference>
<evidence type="ECO:0000259" key="2">
    <source>
        <dbReference type="Pfam" id="PF03781"/>
    </source>
</evidence>
<evidence type="ECO:0000313" key="3">
    <source>
        <dbReference type="EMBL" id="ETX03174.1"/>
    </source>
</evidence>
<dbReference type="SUPFAM" id="SSF56436">
    <property type="entry name" value="C-type lectin-like"/>
    <property type="match status" value="1"/>
</dbReference>
<dbReference type="AlphaFoldDB" id="W4LYJ4"/>
<keyword evidence="1" id="KW-0812">Transmembrane</keyword>
<evidence type="ECO:0000313" key="4">
    <source>
        <dbReference type="Proteomes" id="UP000019141"/>
    </source>
</evidence>
<reference evidence="3 4" key="1">
    <citation type="journal article" date="2014" name="Nature">
        <title>An environmental bacterial taxon with a large and distinct metabolic repertoire.</title>
        <authorList>
            <person name="Wilson M.C."/>
            <person name="Mori T."/>
            <person name="Ruckert C."/>
            <person name="Uria A.R."/>
            <person name="Helf M.J."/>
            <person name="Takada K."/>
            <person name="Gernert C."/>
            <person name="Steffens U.A."/>
            <person name="Heycke N."/>
            <person name="Schmitt S."/>
            <person name="Rinke C."/>
            <person name="Helfrich E.J."/>
            <person name="Brachmann A.O."/>
            <person name="Gurgui C."/>
            <person name="Wakimoto T."/>
            <person name="Kracht M."/>
            <person name="Crusemann M."/>
            <person name="Hentschel U."/>
            <person name="Abe I."/>
            <person name="Matsunaga S."/>
            <person name="Kalinowski J."/>
            <person name="Takeyama H."/>
            <person name="Piel J."/>
        </authorList>
    </citation>
    <scope>NUCLEOTIDE SEQUENCE [LARGE SCALE GENOMIC DNA]</scope>
    <source>
        <strain evidence="4">TSY1</strain>
    </source>
</reference>
<keyword evidence="1" id="KW-1133">Transmembrane helix</keyword>
<keyword evidence="1" id="KW-0472">Membrane</keyword>